<gene>
    <name evidence="2" type="ORF">ACFQ1M_10695</name>
</gene>
<evidence type="ECO:0000313" key="2">
    <source>
        <dbReference type="EMBL" id="MFD0862671.1"/>
    </source>
</evidence>
<dbReference type="RefSeq" id="WP_386408017.1">
    <property type="nucleotide sequence ID" value="NZ_JBHTJH010000010.1"/>
</dbReference>
<dbReference type="Pfam" id="PF20532">
    <property type="entry name" value="DUF6747"/>
    <property type="match status" value="1"/>
</dbReference>
<proteinExistence type="predicted"/>
<dbReference type="Proteomes" id="UP001596978">
    <property type="component" value="Unassembled WGS sequence"/>
</dbReference>
<keyword evidence="3" id="KW-1185">Reference proteome</keyword>
<comment type="caution">
    <text evidence="2">The sequence shown here is derived from an EMBL/GenBank/DDBJ whole genome shotgun (WGS) entry which is preliminary data.</text>
</comment>
<reference evidence="3" key="1">
    <citation type="journal article" date="2019" name="Int. J. Syst. Evol. Microbiol.">
        <title>The Global Catalogue of Microorganisms (GCM) 10K type strain sequencing project: providing services to taxonomists for standard genome sequencing and annotation.</title>
        <authorList>
            <consortium name="The Broad Institute Genomics Platform"/>
            <consortium name="The Broad Institute Genome Sequencing Center for Infectious Disease"/>
            <person name="Wu L."/>
            <person name="Ma J."/>
        </authorList>
    </citation>
    <scope>NUCLEOTIDE SEQUENCE [LARGE SCALE GENOMIC DNA]</scope>
    <source>
        <strain evidence="3">CCUG 62952</strain>
    </source>
</reference>
<accession>A0ABW3CY05</accession>
<dbReference type="EMBL" id="JBHTJH010000010">
    <property type="protein sequence ID" value="MFD0862671.1"/>
    <property type="molecule type" value="Genomic_DNA"/>
</dbReference>
<feature type="transmembrane region" description="Helical" evidence="1">
    <location>
        <begin position="29"/>
        <end position="50"/>
    </location>
</feature>
<keyword evidence="1" id="KW-1133">Transmembrane helix</keyword>
<name>A0ABW3CY05_9FLAO</name>
<dbReference type="InterPro" id="IPR046635">
    <property type="entry name" value="DUF6747"/>
</dbReference>
<evidence type="ECO:0000256" key="1">
    <source>
        <dbReference type="SAM" id="Phobius"/>
    </source>
</evidence>
<keyword evidence="1" id="KW-0812">Transmembrane</keyword>
<sequence length="56" mass="6544">MTIFLQFKKIYTSAFKNLGNDLTATFLKAFSWFCFILIGVVIYAFIYRLLTGFAFQ</sequence>
<evidence type="ECO:0000313" key="3">
    <source>
        <dbReference type="Proteomes" id="UP001596978"/>
    </source>
</evidence>
<organism evidence="2 3">
    <name type="scientific">Sungkyunkwania multivorans</name>
    <dbReference type="NCBI Taxonomy" id="1173618"/>
    <lineage>
        <taxon>Bacteria</taxon>
        <taxon>Pseudomonadati</taxon>
        <taxon>Bacteroidota</taxon>
        <taxon>Flavobacteriia</taxon>
        <taxon>Flavobacteriales</taxon>
        <taxon>Flavobacteriaceae</taxon>
        <taxon>Sungkyunkwania</taxon>
    </lineage>
</organism>
<protein>
    <submittedName>
        <fullName evidence="2">DUF6747 family protein</fullName>
    </submittedName>
</protein>
<keyword evidence="1" id="KW-0472">Membrane</keyword>